<keyword evidence="3" id="KW-1185">Reference proteome</keyword>
<dbReference type="PANTHER" id="PTHR14374:SF0">
    <property type="entry name" value="TRAFFICKING PROTEIN PARTICLE COMPLEX SUBUNIT 11"/>
    <property type="match status" value="1"/>
</dbReference>
<organism evidence="2 3">
    <name type="scientific">Flemingia macrophylla</name>
    <dbReference type="NCBI Taxonomy" id="520843"/>
    <lineage>
        <taxon>Eukaryota</taxon>
        <taxon>Viridiplantae</taxon>
        <taxon>Streptophyta</taxon>
        <taxon>Embryophyta</taxon>
        <taxon>Tracheophyta</taxon>
        <taxon>Spermatophyta</taxon>
        <taxon>Magnoliopsida</taxon>
        <taxon>eudicotyledons</taxon>
        <taxon>Gunneridae</taxon>
        <taxon>Pentapetalae</taxon>
        <taxon>rosids</taxon>
        <taxon>fabids</taxon>
        <taxon>Fabales</taxon>
        <taxon>Fabaceae</taxon>
        <taxon>Papilionoideae</taxon>
        <taxon>50 kb inversion clade</taxon>
        <taxon>NPAAA clade</taxon>
        <taxon>indigoferoid/millettioid clade</taxon>
        <taxon>Phaseoleae</taxon>
        <taxon>Flemingia</taxon>
    </lineage>
</organism>
<dbReference type="Proteomes" id="UP001603857">
    <property type="component" value="Unassembled WGS sequence"/>
</dbReference>
<dbReference type="PANTHER" id="PTHR14374">
    <property type="entry name" value="FOIE GRAS"/>
    <property type="match status" value="1"/>
</dbReference>
<name>A0ABD1M0X0_9FABA</name>
<gene>
    <name evidence="2" type="ORF">Fmac_017004</name>
</gene>
<reference evidence="2 3" key="1">
    <citation type="submission" date="2024-08" db="EMBL/GenBank/DDBJ databases">
        <title>Insights into the chromosomal genome structure of Flemingia macrophylla.</title>
        <authorList>
            <person name="Ding Y."/>
            <person name="Zhao Y."/>
            <person name="Bi W."/>
            <person name="Wu M."/>
            <person name="Zhao G."/>
            <person name="Gong Y."/>
            <person name="Li W."/>
            <person name="Zhang P."/>
        </authorList>
    </citation>
    <scope>NUCLEOTIDE SEQUENCE [LARGE SCALE GENOMIC DNA]</scope>
    <source>
        <strain evidence="2">DYQJB</strain>
        <tissue evidence="2">Leaf</tissue>
    </source>
</reference>
<evidence type="ECO:0000313" key="2">
    <source>
        <dbReference type="EMBL" id="KAL2329423.1"/>
    </source>
</evidence>
<dbReference type="InterPro" id="IPR021773">
    <property type="entry name" value="TPC11"/>
</dbReference>
<protein>
    <recommendedName>
        <fullName evidence="1">Trafficking protein particle complex subunit 11 domain-containing protein</fullName>
    </recommendedName>
</protein>
<evidence type="ECO:0000313" key="3">
    <source>
        <dbReference type="Proteomes" id="UP001603857"/>
    </source>
</evidence>
<dbReference type="EMBL" id="JBGMDY010000006">
    <property type="protein sequence ID" value="KAL2329423.1"/>
    <property type="molecule type" value="Genomic_DNA"/>
</dbReference>
<dbReference type="AlphaFoldDB" id="A0ABD1M0X0"/>
<accession>A0ABD1M0X0</accession>
<feature type="domain" description="Trafficking protein particle complex subunit 11" evidence="1">
    <location>
        <begin position="286"/>
        <end position="555"/>
    </location>
</feature>
<dbReference type="Pfam" id="PF11817">
    <property type="entry name" value="Foie-gras_1"/>
    <property type="match status" value="1"/>
</dbReference>
<sequence length="1210" mass="135691">MEEYPEELRTPPVTLASLVGCPELHPLISTHLLSEQPPINTLALPDFSKISLFNKKVDPDSTATSPSPSLGILKRDWLLKHRTKLPSVLAVLFPAHHLAADPAYWLQLCSHLDFIKTVVRGRNIKFVIVVVIQTNADEISEDRMIALRKRAEVDAKHVVVLNPNDTSELKQTLHRHAHCGLHSLFFSALFKGTCFEFLTVVSWSRLASSISELAVAYYREEGRRIKQRIEKKNISSVELIVRYCFKVAVYAEFRSDWTEALKFYEEAYHTLREIVGVTTRLPAVQRLVEIKSISEQLHFKISTLLLHSGKVTEAVTWFRQHKNAYKRLVGAPEGIFLHWEWMSRQFLVFGELLETSSKIIQGISPIIQATSSKPLTEWEYYSAYYYQLAAHYLSEKRSALELTISMSETSNEIDNVADSVVPSVYVGQFTRLLEQGDKVDMLPLTDEEYIRYAVSEGKRFQDSLEIIVLLKKAYESFNSMKIQRVSSFCGFQMAREYFAEGDISNAKQIFDSIASLYRKEGWVTLLWNVLGYLRECSRKNGTIKDFVEYSLEMAALPISADTGVQRDSGPAGPANLRQREIVHNEVFELVGGASGLETNEHPSNLNITGDESLQLEVDLVSPLRLAMLASVAFHEQTIKPGTSTLITVSLLSHLPLTVEIDQLEIQFNQSKCNFFIANAKKTQSSNGIQQHRTETAPSLSLESKKWLRLTHDIQSDQSGKLECLSVIAKIGSHLTICCRADSPASLDSVPLWTLDGCVQTVPIKDPILVLSGQKSTQVEEPDPQVDLHLGASGPALVGEIFLVPVTLVSKGHDVYSGELKINLVDVKGGGLFSPRDSEPYATDSHHVQLLGISGPEGEDDSQLYSDKIKKIQQSFGLISVPILKNGDSWSCKLEIKWHRPKPIMLYVSLGYTPYCNELNAQSVHVHKHLQIEGQTAIVLNHYYLMPFRRDPLLLSKNKQASEFGQSESLPLNQKNVLIVSAKNCTELPLRLKSVSIEVEDDAEKTCSIQHGSEELLNPCLIVPGEEFKKIFLVSSNMNISKLKLGTVCLRWRRDLGVEEQSASTSTLSWVVTKQKLPDVNVELPPLIVSFECPPYAIVGDPFTYYIRISNQTQLLQEVKYSLADAQSFVLSGYHDDTVHVLPKSEHILSYKLVPLVSGMQQLPKFSMTSVRYSAAYQPSNSSNSVFVFPSKPHFKAAVSTNNRVESVANE</sequence>
<comment type="caution">
    <text evidence="2">The sequence shown here is derived from an EMBL/GenBank/DDBJ whole genome shotgun (WGS) entry which is preliminary data.</text>
</comment>
<proteinExistence type="predicted"/>
<evidence type="ECO:0000259" key="1">
    <source>
        <dbReference type="Pfam" id="PF11817"/>
    </source>
</evidence>